<name>A0A6C0CXA4_9ZZZZ</name>
<sequence>MAMSSKTILSGVDFTPSSDIKYSKPKVDARGGKSVGILNAASNTATYISTPLMLTWGINEFVDDKTGRVSYDMALQFPSEEYAKEDTTNFLNNMIDLEKKLKTDAISNAKEWFGKAKMSEDAVDALWTPMLKYPKDKNTLEPDTSRSPTLKVKIPYWEGEWKTELYNLDQQAIFPDPDGRSITPKDLIGKGSHVAVVLQCGGLWFANGKFGVTWKLLQGVVKPRETMKGKCHIFLSSEDKARMEAQKVSEDDEDAADELEESVSKTEVADSDGEEDVKQEVAAVVEEAPKKKKIVKKVVKKAA</sequence>
<dbReference type="AlphaFoldDB" id="A0A6C0CXA4"/>
<evidence type="ECO:0000256" key="1">
    <source>
        <dbReference type="SAM" id="MobiDB-lite"/>
    </source>
</evidence>
<protein>
    <submittedName>
        <fullName evidence="2">Uncharacterized protein</fullName>
    </submittedName>
</protein>
<feature type="region of interest" description="Disordered" evidence="1">
    <location>
        <begin position="244"/>
        <end position="276"/>
    </location>
</feature>
<proteinExistence type="predicted"/>
<accession>A0A6C0CXA4</accession>
<reference evidence="2" key="1">
    <citation type="journal article" date="2020" name="Nature">
        <title>Giant virus diversity and host interactions through global metagenomics.</title>
        <authorList>
            <person name="Schulz F."/>
            <person name="Roux S."/>
            <person name="Paez-Espino D."/>
            <person name="Jungbluth S."/>
            <person name="Walsh D.A."/>
            <person name="Denef V.J."/>
            <person name="McMahon K.D."/>
            <person name="Konstantinidis K.T."/>
            <person name="Eloe-Fadrosh E.A."/>
            <person name="Kyrpides N.C."/>
            <person name="Woyke T."/>
        </authorList>
    </citation>
    <scope>NUCLEOTIDE SEQUENCE</scope>
    <source>
        <strain evidence="2">GVMAG-M-3300023109-53</strain>
    </source>
</reference>
<evidence type="ECO:0000313" key="2">
    <source>
        <dbReference type="EMBL" id="QHT08897.1"/>
    </source>
</evidence>
<organism evidence="2">
    <name type="scientific">viral metagenome</name>
    <dbReference type="NCBI Taxonomy" id="1070528"/>
    <lineage>
        <taxon>unclassified sequences</taxon>
        <taxon>metagenomes</taxon>
        <taxon>organismal metagenomes</taxon>
    </lineage>
</organism>
<dbReference type="EMBL" id="MN739503">
    <property type="protein sequence ID" value="QHT08897.1"/>
    <property type="molecule type" value="Genomic_DNA"/>
</dbReference>
<feature type="compositionally biased region" description="Acidic residues" evidence="1">
    <location>
        <begin position="250"/>
        <end position="261"/>
    </location>
</feature>